<accession>A0ABP6ZMT1</accession>
<feature type="domain" description="Calcineurin-like phosphoesterase" evidence="8">
    <location>
        <begin position="15"/>
        <end position="109"/>
    </location>
</feature>
<evidence type="ECO:0000259" key="8">
    <source>
        <dbReference type="Pfam" id="PF00149"/>
    </source>
</evidence>
<dbReference type="InterPro" id="IPR029052">
    <property type="entry name" value="Metallo-depent_PP-like"/>
</dbReference>
<evidence type="ECO:0000256" key="4">
    <source>
        <dbReference type="ARBA" id="ARBA00022722"/>
    </source>
</evidence>
<keyword evidence="11" id="KW-1185">Reference proteome</keyword>
<name>A0ABP6ZMT1_9ACTN</name>
<protein>
    <recommendedName>
        <fullName evidence="3 7">Nuclease SbcCD subunit D</fullName>
    </recommendedName>
</protein>
<keyword evidence="4 7" id="KW-0540">Nuclease</keyword>
<dbReference type="Pfam" id="PF00149">
    <property type="entry name" value="Metallophos"/>
    <property type="match status" value="1"/>
</dbReference>
<dbReference type="InterPro" id="IPR041796">
    <property type="entry name" value="Mre11_N"/>
</dbReference>
<dbReference type="EMBL" id="BAAAZO010000004">
    <property type="protein sequence ID" value="GAA3611221.1"/>
    <property type="molecule type" value="Genomic_DNA"/>
</dbReference>
<evidence type="ECO:0000313" key="11">
    <source>
        <dbReference type="Proteomes" id="UP001501074"/>
    </source>
</evidence>
<feature type="domain" description="Nuclease SbcCD subunit D C-terminal" evidence="9">
    <location>
        <begin position="278"/>
        <end position="365"/>
    </location>
</feature>
<comment type="similarity">
    <text evidence="1 7">Belongs to the SbcD family.</text>
</comment>
<gene>
    <name evidence="7" type="primary">sbcD</name>
    <name evidence="10" type="ORF">GCM10022223_29130</name>
</gene>
<keyword evidence="5 7" id="KW-0378">Hydrolase</keyword>
<dbReference type="Proteomes" id="UP001501074">
    <property type="component" value="Unassembled WGS sequence"/>
</dbReference>
<evidence type="ECO:0000313" key="10">
    <source>
        <dbReference type="EMBL" id="GAA3611221.1"/>
    </source>
</evidence>
<comment type="caution">
    <text evidence="10">The sequence shown here is derived from an EMBL/GenBank/DDBJ whole genome shotgun (WGS) entry which is preliminary data.</text>
</comment>
<dbReference type="GO" id="GO:0004527">
    <property type="term" value="F:exonuclease activity"/>
    <property type="evidence" value="ECO:0007669"/>
    <property type="project" value="UniProtKB-KW"/>
</dbReference>
<keyword evidence="7" id="KW-0233">DNA recombination</keyword>
<evidence type="ECO:0000256" key="1">
    <source>
        <dbReference type="ARBA" id="ARBA00010555"/>
    </source>
</evidence>
<evidence type="ECO:0000256" key="5">
    <source>
        <dbReference type="ARBA" id="ARBA00022801"/>
    </source>
</evidence>
<evidence type="ECO:0000259" key="9">
    <source>
        <dbReference type="Pfam" id="PF12320"/>
    </source>
</evidence>
<organism evidence="10 11">
    <name type="scientific">Kineosporia mesophila</name>
    <dbReference type="NCBI Taxonomy" id="566012"/>
    <lineage>
        <taxon>Bacteria</taxon>
        <taxon>Bacillati</taxon>
        <taxon>Actinomycetota</taxon>
        <taxon>Actinomycetes</taxon>
        <taxon>Kineosporiales</taxon>
        <taxon>Kineosporiaceae</taxon>
        <taxon>Kineosporia</taxon>
    </lineage>
</organism>
<dbReference type="InterPro" id="IPR050535">
    <property type="entry name" value="DNA_Repair-Maintenance_Comp"/>
</dbReference>
<evidence type="ECO:0000256" key="7">
    <source>
        <dbReference type="RuleBase" id="RU363069"/>
    </source>
</evidence>
<keyword evidence="7" id="KW-0235">DNA replication</keyword>
<dbReference type="Pfam" id="PF12320">
    <property type="entry name" value="SbcD_C"/>
    <property type="match status" value="1"/>
</dbReference>
<reference evidence="11" key="1">
    <citation type="journal article" date="2019" name="Int. J. Syst. Evol. Microbiol.">
        <title>The Global Catalogue of Microorganisms (GCM) 10K type strain sequencing project: providing services to taxonomists for standard genome sequencing and annotation.</title>
        <authorList>
            <consortium name="The Broad Institute Genomics Platform"/>
            <consortium name="The Broad Institute Genome Sequencing Center for Infectious Disease"/>
            <person name="Wu L."/>
            <person name="Ma J."/>
        </authorList>
    </citation>
    <scope>NUCLEOTIDE SEQUENCE [LARGE SCALE GENOMIC DNA]</scope>
    <source>
        <strain evidence="11">JCM 16902</strain>
    </source>
</reference>
<evidence type="ECO:0000256" key="2">
    <source>
        <dbReference type="ARBA" id="ARBA00011322"/>
    </source>
</evidence>
<dbReference type="InterPro" id="IPR004593">
    <property type="entry name" value="SbcD"/>
</dbReference>
<dbReference type="NCBIfam" id="TIGR00619">
    <property type="entry name" value="sbcd"/>
    <property type="match status" value="1"/>
</dbReference>
<dbReference type="InterPro" id="IPR004843">
    <property type="entry name" value="Calcineurin-like_PHP"/>
</dbReference>
<evidence type="ECO:0000256" key="6">
    <source>
        <dbReference type="ARBA" id="ARBA00022839"/>
    </source>
</evidence>
<dbReference type="Gene3D" id="3.60.21.10">
    <property type="match status" value="1"/>
</dbReference>
<dbReference type="PANTHER" id="PTHR30337">
    <property type="entry name" value="COMPONENT OF ATP-DEPENDENT DSDNA EXONUCLEASE"/>
    <property type="match status" value="1"/>
</dbReference>
<comment type="subunit">
    <text evidence="2 7">Heterodimer of SbcC and SbcD.</text>
</comment>
<comment type="function">
    <text evidence="7">SbcCD cleaves DNA hairpin structures. These structures can inhibit DNA replication and are intermediates in certain DNA recombination reactions. The complex acts as a 3'-&gt;5' double strand exonuclease that can open hairpins. It also has a 5' single-strand endonuclease activity.</text>
</comment>
<dbReference type="InterPro" id="IPR026843">
    <property type="entry name" value="SbcD_C"/>
</dbReference>
<proteinExistence type="inferred from homology"/>
<dbReference type="CDD" id="cd00840">
    <property type="entry name" value="MPP_Mre11_N"/>
    <property type="match status" value="1"/>
</dbReference>
<keyword evidence="7" id="KW-0255">Endonuclease</keyword>
<evidence type="ECO:0000256" key="3">
    <source>
        <dbReference type="ARBA" id="ARBA00013365"/>
    </source>
</evidence>
<sequence>MTELSVGEPTVFVVRILHSSDWHLGRSFHRVDLLAAQAAQFDHLVEVVRAEKIDVVLVAGDIYDRALPGVDAVALLDEGLHRLISAGAQVVLSSGNHDSSRRLGFNARLLSAAGLHIRTDPAAVGTPVLLPDEHGEVAFYPIPYLEPALAAGALGSERSHPGVLGAALDLVRHDLAARPGVRSVISAHAFVMGGAASDSERELSVGGLGQVPLGLFDDIDYVALGHLHGRQQLARPVRYSGSPLAFSFSEAAHVKGSWMVHLDADGLRSVEEVPAPVPRRLARLRGRLSEVLGSERFNDDESSWAQITLTDPQRPAEPMEQLRRRFPHLLELRLEPDRSAGAGPASYTEKIAGRPDLDVCCGFLEHVRDRPATPAETVLMQQALEAALIESMEGVAPGPAYRDLAAMAAETVSDAELHALLSPRGKGRRPGRSA</sequence>
<dbReference type="SUPFAM" id="SSF56300">
    <property type="entry name" value="Metallo-dependent phosphatases"/>
    <property type="match status" value="1"/>
</dbReference>
<dbReference type="PANTHER" id="PTHR30337:SF0">
    <property type="entry name" value="NUCLEASE SBCCD SUBUNIT D"/>
    <property type="match status" value="1"/>
</dbReference>
<keyword evidence="6 7" id="KW-0269">Exonuclease</keyword>